<protein>
    <recommendedName>
        <fullName evidence="3">histidine kinase</fullName>
        <ecNumber evidence="3">2.7.13.3</ecNumber>
    </recommendedName>
</protein>
<keyword evidence="5" id="KW-0808">Transferase</keyword>
<evidence type="ECO:0000259" key="11">
    <source>
        <dbReference type="PROSITE" id="PS50109"/>
    </source>
</evidence>
<comment type="catalytic activity">
    <reaction evidence="1">
        <text>ATP + protein L-histidine = ADP + protein N-phospho-L-histidine.</text>
        <dbReference type="EC" id="2.7.13.3"/>
    </reaction>
</comment>
<dbReference type="PANTHER" id="PTHR42878">
    <property type="entry name" value="TWO-COMPONENT HISTIDINE KINASE"/>
    <property type="match status" value="1"/>
</dbReference>
<keyword evidence="8" id="KW-0067">ATP-binding</keyword>
<keyword evidence="14" id="KW-1185">Reference proteome</keyword>
<dbReference type="InterPro" id="IPR004358">
    <property type="entry name" value="Sig_transdc_His_kin-like_C"/>
</dbReference>
<evidence type="ECO:0000256" key="8">
    <source>
        <dbReference type="ARBA" id="ARBA00022840"/>
    </source>
</evidence>
<dbReference type="SUPFAM" id="SSF158472">
    <property type="entry name" value="HAMP domain-like"/>
    <property type="match status" value="1"/>
</dbReference>
<dbReference type="Pfam" id="PF00512">
    <property type="entry name" value="HisKA"/>
    <property type="match status" value="1"/>
</dbReference>
<name>A0A8J3HV93_9CHLR</name>
<evidence type="ECO:0000256" key="3">
    <source>
        <dbReference type="ARBA" id="ARBA00012438"/>
    </source>
</evidence>
<feature type="domain" description="Histidine kinase" evidence="11">
    <location>
        <begin position="314"/>
        <end position="532"/>
    </location>
</feature>
<dbReference type="PROSITE" id="PS50885">
    <property type="entry name" value="HAMP"/>
    <property type="match status" value="1"/>
</dbReference>
<feature type="domain" description="HAMP" evidence="12">
    <location>
        <begin position="247"/>
        <end position="299"/>
    </location>
</feature>
<dbReference type="InterPro" id="IPR003661">
    <property type="entry name" value="HisK_dim/P_dom"/>
</dbReference>
<dbReference type="Gene3D" id="1.10.287.130">
    <property type="match status" value="1"/>
</dbReference>
<evidence type="ECO:0000256" key="9">
    <source>
        <dbReference type="ARBA" id="ARBA00023012"/>
    </source>
</evidence>
<comment type="caution">
    <text evidence="13">The sequence shown here is derived from an EMBL/GenBank/DDBJ whole genome shotgun (WGS) entry which is preliminary data.</text>
</comment>
<evidence type="ECO:0000256" key="6">
    <source>
        <dbReference type="ARBA" id="ARBA00022741"/>
    </source>
</evidence>
<dbReference type="GO" id="GO:0005524">
    <property type="term" value="F:ATP binding"/>
    <property type="evidence" value="ECO:0007669"/>
    <property type="project" value="UniProtKB-KW"/>
</dbReference>
<dbReference type="Gene3D" id="6.10.340.10">
    <property type="match status" value="1"/>
</dbReference>
<organism evidence="13 14">
    <name type="scientific">Ktedonospora formicarum</name>
    <dbReference type="NCBI Taxonomy" id="2778364"/>
    <lineage>
        <taxon>Bacteria</taxon>
        <taxon>Bacillati</taxon>
        <taxon>Chloroflexota</taxon>
        <taxon>Ktedonobacteria</taxon>
        <taxon>Ktedonobacterales</taxon>
        <taxon>Ktedonobacteraceae</taxon>
        <taxon>Ktedonospora</taxon>
    </lineage>
</organism>
<dbReference type="CDD" id="cd00082">
    <property type="entry name" value="HisKA"/>
    <property type="match status" value="1"/>
</dbReference>
<sequence length="549" mass="59878">MTQKWTKPERMRWWQSIRWRLAVGSVTVTMLAMLLLVTTAILAALYFYESEQNARLSDTASLNAQRVGVQYSQETLQGQKDVEALRSSAQKVLPAYTLKNVQDQSVVSVILSQNNRIVYPLFLAKATATGPRDGQSRALYTALQRLLDPSQQGRYYSTFRTALAQAHQGKAIAYSPGNGLLPRTFALNPIFAEGREEGEVVGVLLAASRSTIDQTLPQFILNVGGVIAVGLGVIALLAALAAVIYARTITRPLGAMTVATRQMVSGNYSVRVRDPAQGELGELAQTFNEMAAQLHRDVEVLREQELWRRELVMNITHDLATPLTAIAGLGEALVDGVNQSREDYEATGRVIVRETLRLRRLVKDLHVMSKVEAGALHPQQRALRMAALVDETLAVLIPEFERAGVEPRNDIAFDLPQVWADADMVTRVVSNLCDNALQHTSAGGSIVLEARVLNNELLISVTDSGKGIAPEALPKIFERFYRADGSRQSRVGGSGLGLSIVKAIVEAHGGRVWAENVSGAGARIGFTLPLAPVSSAKTKTFPPPMQVQR</sequence>
<dbReference type="InterPro" id="IPR036097">
    <property type="entry name" value="HisK_dim/P_sf"/>
</dbReference>
<evidence type="ECO:0000259" key="12">
    <source>
        <dbReference type="PROSITE" id="PS50885"/>
    </source>
</evidence>
<dbReference type="EC" id="2.7.13.3" evidence="3"/>
<dbReference type="Pfam" id="PF00672">
    <property type="entry name" value="HAMP"/>
    <property type="match status" value="1"/>
</dbReference>
<gene>
    <name evidence="13" type="ORF">KSX_28500</name>
</gene>
<feature type="transmembrane region" description="Helical" evidence="10">
    <location>
        <begin position="219"/>
        <end position="246"/>
    </location>
</feature>
<dbReference type="SMART" id="SM00388">
    <property type="entry name" value="HisKA"/>
    <property type="match status" value="1"/>
</dbReference>
<dbReference type="InterPro" id="IPR050351">
    <property type="entry name" value="BphY/WalK/GraS-like"/>
</dbReference>
<proteinExistence type="predicted"/>
<keyword evidence="10" id="KW-0472">Membrane</keyword>
<dbReference type="GO" id="GO:0030295">
    <property type="term" value="F:protein kinase activator activity"/>
    <property type="evidence" value="ECO:0007669"/>
    <property type="project" value="TreeGrafter"/>
</dbReference>
<dbReference type="GO" id="GO:0000156">
    <property type="term" value="F:phosphorelay response regulator activity"/>
    <property type="evidence" value="ECO:0007669"/>
    <property type="project" value="TreeGrafter"/>
</dbReference>
<feature type="transmembrane region" description="Helical" evidence="10">
    <location>
        <begin position="21"/>
        <end position="48"/>
    </location>
</feature>
<dbReference type="SUPFAM" id="SSF47384">
    <property type="entry name" value="Homodimeric domain of signal transducing histidine kinase"/>
    <property type="match status" value="1"/>
</dbReference>
<dbReference type="PRINTS" id="PR00344">
    <property type="entry name" value="BCTRLSENSOR"/>
</dbReference>
<dbReference type="SMART" id="SM00304">
    <property type="entry name" value="HAMP"/>
    <property type="match status" value="1"/>
</dbReference>
<dbReference type="CDD" id="cd06225">
    <property type="entry name" value="HAMP"/>
    <property type="match status" value="1"/>
</dbReference>
<dbReference type="RefSeq" id="WP_220194065.1">
    <property type="nucleotide sequence ID" value="NZ_BNJF01000001.1"/>
</dbReference>
<keyword evidence="7" id="KW-0418">Kinase</keyword>
<dbReference type="GO" id="GO:0000155">
    <property type="term" value="F:phosphorelay sensor kinase activity"/>
    <property type="evidence" value="ECO:0007669"/>
    <property type="project" value="InterPro"/>
</dbReference>
<evidence type="ECO:0000256" key="1">
    <source>
        <dbReference type="ARBA" id="ARBA00000085"/>
    </source>
</evidence>
<keyword evidence="9" id="KW-0902">Two-component regulatory system</keyword>
<dbReference type="Pfam" id="PF02518">
    <property type="entry name" value="HATPase_c"/>
    <property type="match status" value="1"/>
</dbReference>
<dbReference type="AlphaFoldDB" id="A0A8J3HV93"/>
<keyword evidence="4" id="KW-0597">Phosphoprotein</keyword>
<evidence type="ECO:0000256" key="10">
    <source>
        <dbReference type="SAM" id="Phobius"/>
    </source>
</evidence>
<dbReference type="GO" id="GO:0007234">
    <property type="term" value="P:osmosensory signaling via phosphorelay pathway"/>
    <property type="evidence" value="ECO:0007669"/>
    <property type="project" value="TreeGrafter"/>
</dbReference>
<dbReference type="Gene3D" id="3.30.565.10">
    <property type="entry name" value="Histidine kinase-like ATPase, C-terminal domain"/>
    <property type="match status" value="1"/>
</dbReference>
<evidence type="ECO:0000256" key="4">
    <source>
        <dbReference type="ARBA" id="ARBA00022553"/>
    </source>
</evidence>
<evidence type="ECO:0000313" key="14">
    <source>
        <dbReference type="Proteomes" id="UP000612362"/>
    </source>
</evidence>
<evidence type="ECO:0000256" key="7">
    <source>
        <dbReference type="ARBA" id="ARBA00022777"/>
    </source>
</evidence>
<dbReference type="GO" id="GO:0016020">
    <property type="term" value="C:membrane"/>
    <property type="evidence" value="ECO:0007669"/>
    <property type="project" value="UniProtKB-SubCell"/>
</dbReference>
<keyword evidence="10" id="KW-1133">Transmembrane helix</keyword>
<dbReference type="CDD" id="cd00075">
    <property type="entry name" value="HATPase"/>
    <property type="match status" value="1"/>
</dbReference>
<keyword evidence="6" id="KW-0547">Nucleotide-binding</keyword>
<comment type="subcellular location">
    <subcellularLocation>
        <location evidence="2">Membrane</location>
    </subcellularLocation>
</comment>
<dbReference type="FunFam" id="3.30.565.10:FF:000006">
    <property type="entry name" value="Sensor histidine kinase WalK"/>
    <property type="match status" value="1"/>
</dbReference>
<dbReference type="SMART" id="SM00387">
    <property type="entry name" value="HATPase_c"/>
    <property type="match status" value="1"/>
</dbReference>
<evidence type="ECO:0000313" key="13">
    <source>
        <dbReference type="EMBL" id="GHO44687.1"/>
    </source>
</evidence>
<evidence type="ECO:0000256" key="5">
    <source>
        <dbReference type="ARBA" id="ARBA00022679"/>
    </source>
</evidence>
<reference evidence="13" key="1">
    <citation type="submission" date="2020-10" db="EMBL/GenBank/DDBJ databases">
        <title>Taxonomic study of unclassified bacteria belonging to the class Ktedonobacteria.</title>
        <authorList>
            <person name="Yabe S."/>
            <person name="Wang C.M."/>
            <person name="Zheng Y."/>
            <person name="Sakai Y."/>
            <person name="Cavaletti L."/>
            <person name="Monciardini P."/>
            <person name="Donadio S."/>
        </authorList>
    </citation>
    <scope>NUCLEOTIDE SEQUENCE</scope>
    <source>
        <strain evidence="13">SOSP1-1</strain>
    </source>
</reference>
<dbReference type="InterPro" id="IPR036890">
    <property type="entry name" value="HATPase_C_sf"/>
</dbReference>
<accession>A0A8J3HV93</accession>
<dbReference type="InterPro" id="IPR003594">
    <property type="entry name" value="HATPase_dom"/>
</dbReference>
<dbReference type="InterPro" id="IPR005467">
    <property type="entry name" value="His_kinase_dom"/>
</dbReference>
<dbReference type="PROSITE" id="PS50109">
    <property type="entry name" value="HIS_KIN"/>
    <property type="match status" value="1"/>
</dbReference>
<evidence type="ECO:0000256" key="2">
    <source>
        <dbReference type="ARBA" id="ARBA00004370"/>
    </source>
</evidence>
<dbReference type="InterPro" id="IPR003660">
    <property type="entry name" value="HAMP_dom"/>
</dbReference>
<dbReference type="Proteomes" id="UP000612362">
    <property type="component" value="Unassembled WGS sequence"/>
</dbReference>
<dbReference type="PANTHER" id="PTHR42878:SF7">
    <property type="entry name" value="SENSOR HISTIDINE KINASE GLRK"/>
    <property type="match status" value="1"/>
</dbReference>
<keyword evidence="10" id="KW-0812">Transmembrane</keyword>
<dbReference type="EMBL" id="BNJF01000001">
    <property type="protein sequence ID" value="GHO44687.1"/>
    <property type="molecule type" value="Genomic_DNA"/>
</dbReference>
<dbReference type="SUPFAM" id="SSF55874">
    <property type="entry name" value="ATPase domain of HSP90 chaperone/DNA topoisomerase II/histidine kinase"/>
    <property type="match status" value="1"/>
</dbReference>